<reference evidence="1 2" key="1">
    <citation type="submission" date="2015-09" db="EMBL/GenBank/DDBJ databases">
        <title>Trachymyrmex zeteki WGS genome.</title>
        <authorList>
            <person name="Nygaard S."/>
            <person name="Hu H."/>
            <person name="Boomsma J."/>
            <person name="Zhang G."/>
        </authorList>
    </citation>
    <scope>NUCLEOTIDE SEQUENCE [LARGE SCALE GENOMIC DNA]</scope>
    <source>
        <strain evidence="1">Tzet28-1</strain>
        <tissue evidence="1">Whole body</tissue>
    </source>
</reference>
<dbReference type="AlphaFoldDB" id="A0A151XF09"/>
<protein>
    <submittedName>
        <fullName evidence="1">Uncharacterized protein</fullName>
    </submittedName>
</protein>
<dbReference type="Pfam" id="PF03564">
    <property type="entry name" value="DUF1759"/>
    <property type="match status" value="1"/>
</dbReference>
<dbReference type="STRING" id="64791.A0A151XF09"/>
<evidence type="ECO:0000313" key="2">
    <source>
        <dbReference type="Proteomes" id="UP000075809"/>
    </source>
</evidence>
<organism evidence="1 2">
    <name type="scientific">Mycetomoellerius zeteki</name>
    <dbReference type="NCBI Taxonomy" id="64791"/>
    <lineage>
        <taxon>Eukaryota</taxon>
        <taxon>Metazoa</taxon>
        <taxon>Ecdysozoa</taxon>
        <taxon>Arthropoda</taxon>
        <taxon>Hexapoda</taxon>
        <taxon>Insecta</taxon>
        <taxon>Pterygota</taxon>
        <taxon>Neoptera</taxon>
        <taxon>Endopterygota</taxon>
        <taxon>Hymenoptera</taxon>
        <taxon>Apocrita</taxon>
        <taxon>Aculeata</taxon>
        <taxon>Formicoidea</taxon>
        <taxon>Formicidae</taxon>
        <taxon>Myrmicinae</taxon>
        <taxon>Mycetomoellerius</taxon>
    </lineage>
</organism>
<accession>A0A151XF09</accession>
<evidence type="ECO:0000313" key="1">
    <source>
        <dbReference type="EMBL" id="KYQ58858.1"/>
    </source>
</evidence>
<dbReference type="Proteomes" id="UP000075809">
    <property type="component" value="Unassembled WGS sequence"/>
</dbReference>
<dbReference type="EMBL" id="KQ982237">
    <property type="protein sequence ID" value="KYQ58858.1"/>
    <property type="molecule type" value="Genomic_DNA"/>
</dbReference>
<dbReference type="PANTHER" id="PTHR47331">
    <property type="entry name" value="PHD-TYPE DOMAIN-CONTAINING PROTEIN"/>
    <property type="match status" value="1"/>
</dbReference>
<keyword evidence="2" id="KW-1185">Reference proteome</keyword>
<proteinExistence type="predicted"/>
<gene>
    <name evidence="1" type="ORF">ALC60_02141</name>
</gene>
<sequence length="424" mass="49310">MLKRRYDDKRLIIQKHVKALFDLPSISKENHTKLRQLLDGALKHLRALRSMERPVDYWDDVLLYLISGKMDSTTNKEWENSLTGDDIPTWHKLIEFLEHRCHILEAIDRKIQMQSSSTSQGKANQARSAAHLATNKALYQICKGEHFIFSCSQFLKLAPEDRFKSAKENKLCLNCLWSLSHTVKIWKSSSCRTCSKRHNTKMVEIFVTSRYCSYNITVTCLVLKQISECLPNTSLNKEDFKFPQKVQLADPTFYQSTDIEILLGAETFWDILCVGRIKESVEHPLLQKMLFGWILGGKYPSNSKHVKSVVCNATIKSAIELDEAIAKFWQIEQVYEQPIRSAEERDCEQHYERTHTRNNQGRFVVKLPIKQDVLESLGNSHDTALKQFPSLERKLNKNPLLKQEYTRFIKDYQVLNHMQLVTSN</sequence>
<dbReference type="PANTHER" id="PTHR47331:SF5">
    <property type="entry name" value="RIBONUCLEASE H"/>
    <property type="match status" value="1"/>
</dbReference>
<name>A0A151XF09_9HYME</name>
<dbReference type="InterPro" id="IPR005312">
    <property type="entry name" value="DUF1759"/>
</dbReference>